<dbReference type="SUPFAM" id="SSF101744">
    <property type="entry name" value="Rof/RNase P subunit-like"/>
    <property type="match status" value="1"/>
</dbReference>
<dbReference type="EMBL" id="JAKNSF020000030">
    <property type="protein sequence ID" value="KAK7729209.1"/>
    <property type="molecule type" value="Genomic_DNA"/>
</dbReference>
<evidence type="ECO:0000313" key="6">
    <source>
        <dbReference type="Proteomes" id="UP001430848"/>
    </source>
</evidence>
<name>A0ABR1P8J9_DIAER</name>
<keyword evidence="3" id="KW-0539">Nucleus</keyword>
<sequence length="234" mass="26106">MTSKSQPVTQALLARAHSPTSAERIYSDKIQHRPLFLRPTSPPPQATARQARRKERERKAKERKKALKPKPLSAKQRRKLGLYDVPRDGQKYATFLPLHNLWLGYVREILGSEVYTGGQGAASKLSSADMHGAEVEVVRSGCVGRVGIKGIVIKDARFVFEIITPKNKIKLVPKEGTLFRVEVPPPDATNDVEAGEGQQTPPKSLAFEIHGDQFAVRSADRANRKFKPHFLEKV</sequence>
<dbReference type="PANTHER" id="PTHR13348">
    <property type="entry name" value="RIBONUCLEASE P SUBUNIT P29"/>
    <property type="match status" value="1"/>
</dbReference>
<keyword evidence="6" id="KW-1185">Reference proteome</keyword>
<evidence type="ECO:0000256" key="2">
    <source>
        <dbReference type="ARBA" id="ARBA00006181"/>
    </source>
</evidence>
<comment type="subcellular location">
    <subcellularLocation>
        <location evidence="1">Nucleus</location>
    </subcellularLocation>
</comment>
<dbReference type="InterPro" id="IPR002730">
    <property type="entry name" value="Rpp29/RNP1"/>
</dbReference>
<proteinExistence type="inferred from homology"/>
<reference evidence="5 6" key="1">
    <citation type="submission" date="2024-02" db="EMBL/GenBank/DDBJ databases">
        <title>De novo assembly and annotation of 12 fungi associated with fruit tree decline syndrome in Ontario, Canada.</title>
        <authorList>
            <person name="Sulman M."/>
            <person name="Ellouze W."/>
            <person name="Ilyukhin E."/>
        </authorList>
    </citation>
    <scope>NUCLEOTIDE SEQUENCE [LARGE SCALE GENOMIC DNA]</scope>
    <source>
        <strain evidence="5 6">M169</strain>
    </source>
</reference>
<feature type="region of interest" description="Disordered" evidence="4">
    <location>
        <begin position="1"/>
        <end position="71"/>
    </location>
</feature>
<dbReference type="Proteomes" id="UP001430848">
    <property type="component" value="Unassembled WGS sequence"/>
</dbReference>
<comment type="similarity">
    <text evidence="2">Belongs to the eukaryotic/archaeal RNase P protein component 1 family.</text>
</comment>
<organism evidence="5 6">
    <name type="scientific">Diaporthe eres</name>
    <name type="common">Phomopsis oblonga</name>
    <dbReference type="NCBI Taxonomy" id="83184"/>
    <lineage>
        <taxon>Eukaryota</taxon>
        <taxon>Fungi</taxon>
        <taxon>Dikarya</taxon>
        <taxon>Ascomycota</taxon>
        <taxon>Pezizomycotina</taxon>
        <taxon>Sordariomycetes</taxon>
        <taxon>Sordariomycetidae</taxon>
        <taxon>Diaporthales</taxon>
        <taxon>Diaporthaceae</taxon>
        <taxon>Diaporthe</taxon>
        <taxon>Diaporthe eres species complex</taxon>
    </lineage>
</organism>
<evidence type="ECO:0000256" key="3">
    <source>
        <dbReference type="PIRNR" id="PIRNR027081"/>
    </source>
</evidence>
<keyword evidence="3" id="KW-0819">tRNA processing</keyword>
<dbReference type="InterPro" id="IPR016848">
    <property type="entry name" value="RNase_P/MRP_Rpp29-subunit"/>
</dbReference>
<dbReference type="InterPro" id="IPR036980">
    <property type="entry name" value="RNase_P/MRP_Rpp29_sf"/>
</dbReference>
<protein>
    <recommendedName>
        <fullName evidence="3">Ribonuclease P protein subunit</fullName>
    </recommendedName>
</protein>
<evidence type="ECO:0000256" key="1">
    <source>
        <dbReference type="ARBA" id="ARBA00004123"/>
    </source>
</evidence>
<dbReference type="Gene3D" id="2.30.30.210">
    <property type="entry name" value="Ribonuclease P/MRP, subunit p29"/>
    <property type="match status" value="1"/>
</dbReference>
<accession>A0ABR1P8J9</accession>
<feature type="compositionally biased region" description="Basic residues" evidence="4">
    <location>
        <begin position="50"/>
        <end position="68"/>
    </location>
</feature>
<comment type="caution">
    <text evidence="5">The sequence shown here is derived from an EMBL/GenBank/DDBJ whole genome shotgun (WGS) entry which is preliminary data.</text>
</comment>
<gene>
    <name evidence="5" type="ORF">SLS63_006338</name>
</gene>
<dbReference type="InterPro" id="IPR023534">
    <property type="entry name" value="Rof/RNase_P-like"/>
</dbReference>
<dbReference type="PIRSF" id="PIRSF027081">
    <property type="entry name" value="RNase_P/MRP_p29_subunit"/>
    <property type="match status" value="1"/>
</dbReference>
<dbReference type="Pfam" id="PF01868">
    <property type="entry name" value="RNase_P-MRP_p29"/>
    <property type="match status" value="1"/>
</dbReference>
<dbReference type="SMART" id="SM00538">
    <property type="entry name" value="POP4"/>
    <property type="match status" value="1"/>
</dbReference>
<evidence type="ECO:0000256" key="4">
    <source>
        <dbReference type="SAM" id="MobiDB-lite"/>
    </source>
</evidence>
<evidence type="ECO:0000313" key="5">
    <source>
        <dbReference type="EMBL" id="KAK7729209.1"/>
    </source>
</evidence>
<dbReference type="PANTHER" id="PTHR13348:SF0">
    <property type="entry name" value="RIBONUCLEASE P PROTEIN SUBUNIT P29"/>
    <property type="match status" value="1"/>
</dbReference>